<dbReference type="GO" id="GO:0015689">
    <property type="term" value="P:molybdate ion transport"/>
    <property type="evidence" value="ECO:0007669"/>
    <property type="project" value="InterPro"/>
</dbReference>
<dbReference type="PIRSF" id="PIRSF004846">
    <property type="entry name" value="ModA"/>
    <property type="match status" value="1"/>
</dbReference>
<dbReference type="SUPFAM" id="SSF53850">
    <property type="entry name" value="Periplasmic binding protein-like II"/>
    <property type="match status" value="1"/>
</dbReference>
<evidence type="ECO:0000256" key="2">
    <source>
        <dbReference type="ARBA" id="ARBA00022723"/>
    </source>
</evidence>
<reference evidence="6 7" key="1">
    <citation type="submission" date="2016-10" db="EMBL/GenBank/DDBJ databases">
        <authorList>
            <person name="de Groot N.N."/>
        </authorList>
    </citation>
    <scope>NUCLEOTIDE SEQUENCE [LARGE SCALE GENOMIC DNA]</scope>
    <source>
        <strain evidence="6 7">CGMCC 1.5382</strain>
    </source>
</reference>
<gene>
    <name evidence="6" type="ORF">SAMN05216282_101188</name>
</gene>
<protein>
    <submittedName>
        <fullName evidence="6">Molybdate transport system substrate-binding protein</fullName>
    </submittedName>
</protein>
<feature type="binding site" evidence="4">
    <location>
        <position position="177"/>
    </location>
    <ligand>
        <name>molybdate</name>
        <dbReference type="ChEBI" id="CHEBI:36264"/>
    </ligand>
</feature>
<dbReference type="NCBIfam" id="TIGR01256">
    <property type="entry name" value="modA"/>
    <property type="match status" value="1"/>
</dbReference>
<feature type="binding site" evidence="4">
    <location>
        <position position="74"/>
    </location>
    <ligand>
        <name>molybdate</name>
        <dbReference type="ChEBI" id="CHEBI:36264"/>
    </ligand>
</feature>
<keyword evidence="7" id="KW-1185">Reference proteome</keyword>
<dbReference type="Proteomes" id="UP000198701">
    <property type="component" value="Unassembled WGS sequence"/>
</dbReference>
<feature type="signal peptide" evidence="5">
    <location>
        <begin position="1"/>
        <end position="25"/>
    </location>
</feature>
<keyword evidence="4" id="KW-0500">Molybdenum</keyword>
<evidence type="ECO:0000313" key="7">
    <source>
        <dbReference type="Proteomes" id="UP000198701"/>
    </source>
</evidence>
<keyword evidence="2 4" id="KW-0479">Metal-binding</keyword>
<proteinExistence type="inferred from homology"/>
<feature type="binding site" evidence="4">
    <location>
        <position position="195"/>
    </location>
    <ligand>
        <name>molybdate</name>
        <dbReference type="ChEBI" id="CHEBI:36264"/>
    </ligand>
</feature>
<dbReference type="InterPro" id="IPR005950">
    <property type="entry name" value="ModA"/>
</dbReference>
<dbReference type="InterPro" id="IPR050682">
    <property type="entry name" value="ModA/WtpA"/>
</dbReference>
<keyword evidence="3 5" id="KW-0732">Signal</keyword>
<evidence type="ECO:0000313" key="6">
    <source>
        <dbReference type="EMBL" id="SDJ89013.1"/>
    </source>
</evidence>
<dbReference type="AlphaFoldDB" id="A0A1G8XEU0"/>
<feature type="chain" id="PRO_5011455652" evidence="5">
    <location>
        <begin position="26"/>
        <end position="259"/>
    </location>
</feature>
<dbReference type="STRING" id="386301.SAMN05216282_101188"/>
<dbReference type="PROSITE" id="PS51257">
    <property type="entry name" value="PROKAR_LIPOPROTEIN"/>
    <property type="match status" value="1"/>
</dbReference>
<feature type="binding site" evidence="4">
    <location>
        <position position="46"/>
    </location>
    <ligand>
        <name>molybdate</name>
        <dbReference type="ChEBI" id="CHEBI:36264"/>
    </ligand>
</feature>
<name>A0A1G8XEU0_9MICO</name>
<evidence type="ECO:0000256" key="4">
    <source>
        <dbReference type="PIRSR" id="PIRSR004846-1"/>
    </source>
</evidence>
<dbReference type="Pfam" id="PF13531">
    <property type="entry name" value="SBP_bac_11"/>
    <property type="match status" value="1"/>
</dbReference>
<accession>A0A1G8XEU0</accession>
<dbReference type="EMBL" id="FNFU01000001">
    <property type="protein sequence ID" value="SDJ89013.1"/>
    <property type="molecule type" value="Genomic_DNA"/>
</dbReference>
<dbReference type="RefSeq" id="WP_198417118.1">
    <property type="nucleotide sequence ID" value="NZ_FNFU01000001.1"/>
</dbReference>
<sequence>MPGFQIRSAAVACAGLVLLASCASAAPAGPDPDAVTGTVVVFAAASLTEAFTDLADEFEAAHPGTAVTVNLGSSAALAQQLTAGAPADVFAAANEAAMGVVSDAGLVRGEAAVFARNSLRIAVPAGNPAGVTGLADFARRDLTVALCAPEAPCGMLSARVFAYAGITPAPDTLEQDVKAALVKVERDEVDCALVYRTDVLAAGGAVDGIDFPGADEAVTEYPIATLGDAPNPGAAEAFLDFVLSGTGRAALAAAGFGVG</sequence>
<evidence type="ECO:0000256" key="3">
    <source>
        <dbReference type="ARBA" id="ARBA00022729"/>
    </source>
</evidence>
<evidence type="ECO:0000256" key="1">
    <source>
        <dbReference type="ARBA" id="ARBA00009175"/>
    </source>
</evidence>
<dbReference type="PANTHER" id="PTHR30632">
    <property type="entry name" value="MOLYBDATE-BINDING PERIPLASMIC PROTEIN"/>
    <property type="match status" value="1"/>
</dbReference>
<evidence type="ECO:0000256" key="5">
    <source>
        <dbReference type="SAM" id="SignalP"/>
    </source>
</evidence>
<dbReference type="Gene3D" id="3.40.190.10">
    <property type="entry name" value="Periplasmic binding protein-like II"/>
    <property type="match status" value="2"/>
</dbReference>
<comment type="similarity">
    <text evidence="1">Belongs to the bacterial solute-binding protein ModA family.</text>
</comment>
<dbReference type="PANTHER" id="PTHR30632:SF0">
    <property type="entry name" value="SULFATE-BINDING PROTEIN"/>
    <property type="match status" value="1"/>
</dbReference>
<organism evidence="6 7">
    <name type="scientific">Cryobacterium psychrotolerans</name>
    <dbReference type="NCBI Taxonomy" id="386301"/>
    <lineage>
        <taxon>Bacteria</taxon>
        <taxon>Bacillati</taxon>
        <taxon>Actinomycetota</taxon>
        <taxon>Actinomycetes</taxon>
        <taxon>Micrococcales</taxon>
        <taxon>Microbacteriaceae</taxon>
        <taxon>Cryobacterium</taxon>
    </lineage>
</organism>
<dbReference type="GO" id="GO:0046872">
    <property type="term" value="F:metal ion binding"/>
    <property type="evidence" value="ECO:0007669"/>
    <property type="project" value="UniProtKB-KW"/>
</dbReference>
<dbReference type="GO" id="GO:0030973">
    <property type="term" value="F:molybdate ion binding"/>
    <property type="evidence" value="ECO:0007669"/>
    <property type="project" value="TreeGrafter"/>
</dbReference>